<name>A0A0E9REB2_ANGAN</name>
<proteinExistence type="predicted"/>
<sequence>MFIFAVRYQIPNCQLNKYLIHRIVSIIVK</sequence>
<dbReference type="EMBL" id="GBXM01081425">
    <property type="protein sequence ID" value="JAH27152.1"/>
    <property type="molecule type" value="Transcribed_RNA"/>
</dbReference>
<protein>
    <submittedName>
        <fullName evidence="1">Uncharacterized protein</fullName>
    </submittedName>
</protein>
<organism evidence="1">
    <name type="scientific">Anguilla anguilla</name>
    <name type="common">European freshwater eel</name>
    <name type="synonym">Muraena anguilla</name>
    <dbReference type="NCBI Taxonomy" id="7936"/>
    <lineage>
        <taxon>Eukaryota</taxon>
        <taxon>Metazoa</taxon>
        <taxon>Chordata</taxon>
        <taxon>Craniata</taxon>
        <taxon>Vertebrata</taxon>
        <taxon>Euteleostomi</taxon>
        <taxon>Actinopterygii</taxon>
        <taxon>Neopterygii</taxon>
        <taxon>Teleostei</taxon>
        <taxon>Anguilliformes</taxon>
        <taxon>Anguillidae</taxon>
        <taxon>Anguilla</taxon>
    </lineage>
</organism>
<dbReference type="AlphaFoldDB" id="A0A0E9REB2"/>
<reference evidence="1" key="1">
    <citation type="submission" date="2014-11" db="EMBL/GenBank/DDBJ databases">
        <authorList>
            <person name="Amaro Gonzalez C."/>
        </authorList>
    </citation>
    <scope>NUCLEOTIDE SEQUENCE</scope>
</reference>
<accession>A0A0E9REB2</accession>
<reference evidence="1" key="2">
    <citation type="journal article" date="2015" name="Fish Shellfish Immunol.">
        <title>Early steps in the European eel (Anguilla anguilla)-Vibrio vulnificus interaction in the gills: Role of the RtxA13 toxin.</title>
        <authorList>
            <person name="Callol A."/>
            <person name="Pajuelo D."/>
            <person name="Ebbesson L."/>
            <person name="Teles M."/>
            <person name="MacKenzie S."/>
            <person name="Amaro C."/>
        </authorList>
    </citation>
    <scope>NUCLEOTIDE SEQUENCE</scope>
</reference>
<evidence type="ECO:0000313" key="1">
    <source>
        <dbReference type="EMBL" id="JAH27152.1"/>
    </source>
</evidence>